<comment type="caution">
    <text evidence="2">The sequence shown here is derived from an EMBL/GenBank/DDBJ whole genome shotgun (WGS) entry which is preliminary data.</text>
</comment>
<dbReference type="Pfam" id="PF14087">
    <property type="entry name" value="DUF4267"/>
    <property type="match status" value="1"/>
</dbReference>
<reference evidence="2 3" key="1">
    <citation type="submission" date="2019-09" db="EMBL/GenBank/DDBJ databases">
        <authorList>
            <person name="Wang X."/>
        </authorList>
    </citation>
    <scope>NUCLEOTIDE SEQUENCE [LARGE SCALE GENOMIC DNA]</scope>
    <source>
        <strain evidence="2 3">CICC 11023</strain>
    </source>
</reference>
<name>A0A5N0ECA3_9NOCA</name>
<dbReference type="InterPro" id="IPR025363">
    <property type="entry name" value="DUF4267"/>
</dbReference>
<protein>
    <submittedName>
        <fullName evidence="2">DUF4267 domain-containing protein</fullName>
    </submittedName>
</protein>
<keyword evidence="3" id="KW-1185">Reference proteome</keyword>
<dbReference type="EMBL" id="VXLC01000008">
    <property type="protein sequence ID" value="KAA8887038.1"/>
    <property type="molecule type" value="Genomic_DNA"/>
</dbReference>
<organism evidence="2 3">
    <name type="scientific">Nocardia colli</name>
    <dbReference type="NCBI Taxonomy" id="2545717"/>
    <lineage>
        <taxon>Bacteria</taxon>
        <taxon>Bacillati</taxon>
        <taxon>Actinomycetota</taxon>
        <taxon>Actinomycetes</taxon>
        <taxon>Mycobacteriales</taxon>
        <taxon>Nocardiaceae</taxon>
        <taxon>Nocardia</taxon>
    </lineage>
</organism>
<dbReference type="AlphaFoldDB" id="A0A5N0ECA3"/>
<sequence>MSRKTLNTVLATAVVLFTFYLAISFLLTPESAAQGFGLPNIPAGDGGGILIVKGCRELAMGLGAGVLLVTGQRRALGWVVLMTAAAPVGDLINVLAHHGSTATALGVHGLTAALIAVTGLLLLRETDTAPATQKLATPAPA</sequence>
<keyword evidence="1" id="KW-0812">Transmembrane</keyword>
<evidence type="ECO:0000313" key="2">
    <source>
        <dbReference type="EMBL" id="KAA8887038.1"/>
    </source>
</evidence>
<feature type="transmembrane region" description="Helical" evidence="1">
    <location>
        <begin position="102"/>
        <end position="123"/>
    </location>
</feature>
<dbReference type="RefSeq" id="WP_150403369.1">
    <property type="nucleotide sequence ID" value="NZ_VXLC01000008.1"/>
</dbReference>
<dbReference type="Proteomes" id="UP000323876">
    <property type="component" value="Unassembled WGS sequence"/>
</dbReference>
<keyword evidence="1" id="KW-0472">Membrane</keyword>
<feature type="transmembrane region" description="Helical" evidence="1">
    <location>
        <begin position="76"/>
        <end position="96"/>
    </location>
</feature>
<dbReference type="OrthoDB" id="119790at2"/>
<evidence type="ECO:0000313" key="3">
    <source>
        <dbReference type="Proteomes" id="UP000323876"/>
    </source>
</evidence>
<proteinExistence type="predicted"/>
<gene>
    <name evidence="2" type="ORF">F3087_19150</name>
</gene>
<keyword evidence="1" id="KW-1133">Transmembrane helix</keyword>
<feature type="transmembrane region" description="Helical" evidence="1">
    <location>
        <begin position="48"/>
        <end position="69"/>
    </location>
</feature>
<accession>A0A5N0ECA3</accession>
<evidence type="ECO:0000256" key="1">
    <source>
        <dbReference type="SAM" id="Phobius"/>
    </source>
</evidence>